<name>A0A5N5Q9W4_9AGAM</name>
<dbReference type="AlphaFoldDB" id="A0A5N5Q9W4"/>
<dbReference type="InterPro" id="IPR046522">
    <property type="entry name" value="DUF6699"/>
</dbReference>
<proteinExistence type="predicted"/>
<sequence length="336" mass="37232">MSLRPHYDTPTNAVDVQRPEIQHPRPTRPTGAQRRVTIATETGDQTPLWLQPATAVAALDGENAQDNEGRIEIALNAQRSPSAPPATNRPPPAPPTTIHPILNIRSALRSHSRARFTWDVRFSPDAPPPSNRRDSIVSNSPTSTTGSQKSTGTPRRPRTRPRANTQPADLGSDLELASDMHARLNLNYNSHHIPGTATSESELEPEKGYGQIFADHPMAAEPATNPPRVRMLIVCRDLLPWLIPIYARDRAVGCTVLDVVRGIYGALQIKVGAAGHMRSASDGTRVEREQRRVDWLKDKTVFVCLGKDEALVRRRLPGRASLWDEVFVLMLARRRD</sequence>
<protein>
    <recommendedName>
        <fullName evidence="2">DUF6699 domain-containing protein</fullName>
    </recommendedName>
</protein>
<feature type="region of interest" description="Disordered" evidence="1">
    <location>
        <begin position="120"/>
        <end position="171"/>
    </location>
</feature>
<organism evidence="3 4">
    <name type="scientific">Ceratobasidium theobromae</name>
    <dbReference type="NCBI Taxonomy" id="1582974"/>
    <lineage>
        <taxon>Eukaryota</taxon>
        <taxon>Fungi</taxon>
        <taxon>Dikarya</taxon>
        <taxon>Basidiomycota</taxon>
        <taxon>Agaricomycotina</taxon>
        <taxon>Agaricomycetes</taxon>
        <taxon>Cantharellales</taxon>
        <taxon>Ceratobasidiaceae</taxon>
        <taxon>Ceratobasidium</taxon>
    </lineage>
</organism>
<evidence type="ECO:0000313" key="3">
    <source>
        <dbReference type="EMBL" id="KAB5588525.1"/>
    </source>
</evidence>
<feature type="region of interest" description="Disordered" evidence="1">
    <location>
        <begin position="77"/>
        <end position="99"/>
    </location>
</feature>
<dbReference type="OrthoDB" id="3172906at2759"/>
<feature type="domain" description="DUF6699" evidence="2">
    <location>
        <begin position="192"/>
        <end position="305"/>
    </location>
</feature>
<gene>
    <name evidence="3" type="ORF">CTheo_8035</name>
</gene>
<comment type="caution">
    <text evidence="3">The sequence shown here is derived from an EMBL/GenBank/DDBJ whole genome shotgun (WGS) entry which is preliminary data.</text>
</comment>
<reference evidence="3 4" key="1">
    <citation type="journal article" date="2019" name="Fungal Biol. Biotechnol.">
        <title>Draft genome sequence of fastidious pathogen Ceratobasidium theobromae, which causes vascular-streak dieback in Theobroma cacao.</title>
        <authorList>
            <person name="Ali S.S."/>
            <person name="Asman A."/>
            <person name="Shao J."/>
            <person name="Firmansyah A.P."/>
            <person name="Susilo A.W."/>
            <person name="Rosmana A."/>
            <person name="McMahon P."/>
            <person name="Junaid M."/>
            <person name="Guest D."/>
            <person name="Kheng T.Y."/>
            <person name="Meinhardt L.W."/>
            <person name="Bailey B.A."/>
        </authorList>
    </citation>
    <scope>NUCLEOTIDE SEQUENCE [LARGE SCALE GENOMIC DNA]</scope>
    <source>
        <strain evidence="3 4">CT2</strain>
    </source>
</reference>
<accession>A0A5N5Q9W4</accession>
<keyword evidence="4" id="KW-1185">Reference proteome</keyword>
<dbReference type="Proteomes" id="UP000383932">
    <property type="component" value="Unassembled WGS sequence"/>
</dbReference>
<evidence type="ECO:0000256" key="1">
    <source>
        <dbReference type="SAM" id="MobiDB-lite"/>
    </source>
</evidence>
<feature type="compositionally biased region" description="Pro residues" evidence="1">
    <location>
        <begin position="82"/>
        <end position="97"/>
    </location>
</feature>
<dbReference type="EMBL" id="SSOP01000430">
    <property type="protein sequence ID" value="KAB5588525.1"/>
    <property type="molecule type" value="Genomic_DNA"/>
</dbReference>
<evidence type="ECO:0000313" key="4">
    <source>
        <dbReference type="Proteomes" id="UP000383932"/>
    </source>
</evidence>
<feature type="compositionally biased region" description="Low complexity" evidence="1">
    <location>
        <begin position="140"/>
        <end position="154"/>
    </location>
</feature>
<dbReference type="Pfam" id="PF20415">
    <property type="entry name" value="DUF6699"/>
    <property type="match status" value="1"/>
</dbReference>
<feature type="region of interest" description="Disordered" evidence="1">
    <location>
        <begin position="1"/>
        <end position="34"/>
    </location>
</feature>
<evidence type="ECO:0000259" key="2">
    <source>
        <dbReference type="Pfam" id="PF20415"/>
    </source>
</evidence>